<comment type="caution">
    <text evidence="2">The sequence shown here is derived from an EMBL/GenBank/DDBJ whole genome shotgun (WGS) entry which is preliminary data.</text>
</comment>
<dbReference type="InterPro" id="IPR004590">
    <property type="entry name" value="ssDNA_annealing_RecT"/>
</dbReference>
<feature type="region of interest" description="Disordered" evidence="1">
    <location>
        <begin position="1"/>
        <end position="27"/>
    </location>
</feature>
<evidence type="ECO:0000256" key="1">
    <source>
        <dbReference type="SAM" id="MobiDB-lite"/>
    </source>
</evidence>
<proteinExistence type="predicted"/>
<keyword evidence="3" id="KW-1185">Reference proteome</keyword>
<evidence type="ECO:0000313" key="3">
    <source>
        <dbReference type="Proteomes" id="UP000660265"/>
    </source>
</evidence>
<evidence type="ECO:0008006" key="4">
    <source>
        <dbReference type="Google" id="ProtNLM"/>
    </source>
</evidence>
<reference evidence="3" key="1">
    <citation type="journal article" date="2019" name="Int. J. Syst. Evol. Microbiol.">
        <title>The Global Catalogue of Microorganisms (GCM) 10K type strain sequencing project: providing services to taxonomists for standard genome sequencing and annotation.</title>
        <authorList>
            <consortium name="The Broad Institute Genomics Platform"/>
            <consortium name="The Broad Institute Genome Sequencing Center for Infectious Disease"/>
            <person name="Wu L."/>
            <person name="Ma J."/>
        </authorList>
    </citation>
    <scope>NUCLEOTIDE SEQUENCE [LARGE SCALE GENOMIC DNA]</scope>
    <source>
        <strain evidence="3">CGMCC 4.7275</strain>
    </source>
</reference>
<dbReference type="EMBL" id="BMMV01000005">
    <property type="protein sequence ID" value="GGJ87264.1"/>
    <property type="molecule type" value="Genomic_DNA"/>
</dbReference>
<name>A0ABQ2E2Y7_9ACTN</name>
<evidence type="ECO:0000313" key="2">
    <source>
        <dbReference type="EMBL" id="GGJ87264.1"/>
    </source>
</evidence>
<dbReference type="NCBIfam" id="TIGR00616">
    <property type="entry name" value="rect"/>
    <property type="match status" value="1"/>
</dbReference>
<dbReference type="Proteomes" id="UP000660265">
    <property type="component" value="Unassembled WGS sequence"/>
</dbReference>
<dbReference type="Pfam" id="PF03837">
    <property type="entry name" value="RecT"/>
    <property type="match status" value="1"/>
</dbReference>
<sequence>MTTASNAVARRAESVGTVQQNGEQPRPDLRAFVNNMSGELARAVPTGLKPERIARIALTSLNTVKYLADCTQESFAGALMTCAQLGLEPGGPAGEAYLLPFYNSKLGSYEVQLVVGYQGMVKLFWQSPIAKGLDARVVKEGDLFDYEYGLEPFLKHKPAKGNRGRAIAYYAIARTTTGGAVFLVLDRDDIEDIRKRAKAKDNGPWKTDYDAMAKKTCIRQLFKTLPKSTELAQAIAHDETVRTDASLTAIDAPGPYVAGEVTASRPAEITAGSPGGDADDPRAGTATA</sequence>
<dbReference type="InterPro" id="IPR018330">
    <property type="entry name" value="RecT_fam"/>
</dbReference>
<organism evidence="2 3">
    <name type="scientific">Streptomyces camponoticapitis</name>
    <dbReference type="NCBI Taxonomy" id="1616125"/>
    <lineage>
        <taxon>Bacteria</taxon>
        <taxon>Bacillati</taxon>
        <taxon>Actinomycetota</taxon>
        <taxon>Actinomycetes</taxon>
        <taxon>Kitasatosporales</taxon>
        <taxon>Streptomycetaceae</taxon>
        <taxon>Streptomyces</taxon>
    </lineage>
</organism>
<protein>
    <recommendedName>
        <fullName evidence="4">Recombinase RecT</fullName>
    </recommendedName>
</protein>
<feature type="region of interest" description="Disordered" evidence="1">
    <location>
        <begin position="257"/>
        <end position="288"/>
    </location>
</feature>
<gene>
    <name evidence="2" type="ORF">GCM10011583_18500</name>
</gene>
<accession>A0ABQ2E2Y7</accession>